<keyword evidence="1" id="KW-0732">Signal</keyword>
<organism evidence="2 3">
    <name type="scientific">Novymonas esmeraldas</name>
    <dbReference type="NCBI Taxonomy" id="1808958"/>
    <lineage>
        <taxon>Eukaryota</taxon>
        <taxon>Discoba</taxon>
        <taxon>Euglenozoa</taxon>
        <taxon>Kinetoplastea</taxon>
        <taxon>Metakinetoplastina</taxon>
        <taxon>Trypanosomatida</taxon>
        <taxon>Trypanosomatidae</taxon>
        <taxon>Novymonas</taxon>
    </lineage>
</organism>
<comment type="caution">
    <text evidence="2">The sequence shown here is derived from an EMBL/GenBank/DDBJ whole genome shotgun (WGS) entry which is preliminary data.</text>
</comment>
<evidence type="ECO:0000313" key="2">
    <source>
        <dbReference type="EMBL" id="KAK7200155.1"/>
    </source>
</evidence>
<dbReference type="SUPFAM" id="SSF52047">
    <property type="entry name" value="RNI-like"/>
    <property type="match status" value="1"/>
</dbReference>
<dbReference type="EMBL" id="JAECZO010000004">
    <property type="protein sequence ID" value="KAK7200155.1"/>
    <property type="molecule type" value="Genomic_DNA"/>
</dbReference>
<dbReference type="Proteomes" id="UP001430356">
    <property type="component" value="Unassembled WGS sequence"/>
</dbReference>
<evidence type="ECO:0008006" key="4">
    <source>
        <dbReference type="Google" id="ProtNLM"/>
    </source>
</evidence>
<evidence type="ECO:0000313" key="3">
    <source>
        <dbReference type="Proteomes" id="UP001430356"/>
    </source>
</evidence>
<name>A0AAW0F0N8_9TRYP</name>
<gene>
    <name evidence="2" type="ORF">NESM_000066200</name>
</gene>
<evidence type="ECO:0000256" key="1">
    <source>
        <dbReference type="SAM" id="SignalP"/>
    </source>
</evidence>
<feature type="chain" id="PRO_5043743388" description="Globin family profile domain-containing protein" evidence="1">
    <location>
        <begin position="21"/>
        <end position="696"/>
    </location>
</feature>
<dbReference type="Gene3D" id="3.80.10.10">
    <property type="entry name" value="Ribonuclease Inhibitor"/>
    <property type="match status" value="1"/>
</dbReference>
<dbReference type="AlphaFoldDB" id="A0AAW0F0N8"/>
<accession>A0AAW0F0N8</accession>
<dbReference type="InterPro" id="IPR032675">
    <property type="entry name" value="LRR_dom_sf"/>
</dbReference>
<protein>
    <recommendedName>
        <fullName evidence="4">Globin family profile domain-containing protein</fullName>
    </recommendedName>
</protein>
<feature type="signal peptide" evidence="1">
    <location>
        <begin position="1"/>
        <end position="20"/>
    </location>
</feature>
<sequence length="696" mass="75193">MGSGTRSVLFFGCIATSIVGHEVHDGAVAAQLERQNAAIKLHTSAKTPYVKTEESLGLVATSPLYEIHTDTAHDPRHHRQRAAFLPVLLELSQDAAVEEVPSIADQDGALPQLDSPTTDDTIAPGYASASLRIDVGLSRSGGGAAPVGMKEVLLPSLNYLASRDMCTVVRVPVWANMVRAPGGGEVATAELERRSSAGGERDRDDRGDAVRGVVLTVYVMVRVISLAEKARLALEADDAVRRLLSQPDPVPKLSLALTLRGEAPYGAMPLSELYKHYRHLFSCYCNTVVKHSSVALQRLTDAPRQREADSSHPHRWNTLTVMDLRPALLGEDAVAPLLLTLAHCTNLRAFYADANHLGDLTCARLRALFCRHRYLACVSLTKNVVHEAGGEELLRLVRNNLRITSLPCDGNYLSAALRSRIDGVARKNAAVIADDPLNIFSQNYGYLTDLSSLPVSLQQQGLQTWAMLSAAPVGDVDVMVRNSTTSTHRTLGDLPATALQRATATLQARESFSLIPPAAMAPFLNEVARTVCVGVARVLPDPLVRSLFTDIETVVAREQESTQQQQQQHRGMRCSEDPSLLLPPEVCDALGGVDATSPDAEVIYARSFLRIVVVAMRGVALGTPWPEIAKVIAGIGRVHRDLGVMPEDYWLAVHIIMTAVRVSCGAERYDSNHASSFLALLALAVRTAAGEGTTLQ</sequence>
<proteinExistence type="predicted"/>
<reference evidence="2 3" key="1">
    <citation type="journal article" date="2021" name="MBio">
        <title>A New Model Trypanosomatid, Novymonas esmeraldas: Genomic Perception of Its 'Candidatus Pandoraea novymonadis' Endosymbiont.</title>
        <authorList>
            <person name="Zakharova A."/>
            <person name="Saura A."/>
            <person name="Butenko A."/>
            <person name="Podesvova L."/>
            <person name="Warmusova S."/>
            <person name="Kostygov A.Y."/>
            <person name="Nenarokova A."/>
            <person name="Lukes J."/>
            <person name="Opperdoes F.R."/>
            <person name="Yurchenko V."/>
        </authorList>
    </citation>
    <scope>NUCLEOTIDE SEQUENCE [LARGE SCALE GENOMIC DNA]</scope>
    <source>
        <strain evidence="2 3">E262AT.01</strain>
    </source>
</reference>
<keyword evidence="3" id="KW-1185">Reference proteome</keyword>